<evidence type="ECO:0000256" key="3">
    <source>
        <dbReference type="ARBA" id="ARBA00012057"/>
    </source>
</evidence>
<dbReference type="Pfam" id="PF00293">
    <property type="entry name" value="NUDIX"/>
    <property type="match status" value="1"/>
</dbReference>
<dbReference type="PIRSF" id="PIRSF018427">
    <property type="entry name" value="Isopntndiph_ism"/>
    <property type="match status" value="1"/>
</dbReference>
<dbReference type="InParanoid" id="I7M8B1"/>
<dbReference type="GO" id="GO:0005737">
    <property type="term" value="C:cytoplasm"/>
    <property type="evidence" value="ECO:0007669"/>
    <property type="project" value="TreeGrafter"/>
</dbReference>
<dbReference type="RefSeq" id="XP_001017783.1">
    <property type="nucleotide sequence ID" value="XM_001017783.3"/>
</dbReference>
<dbReference type="GO" id="GO:0050992">
    <property type="term" value="P:dimethylallyl diphosphate biosynthetic process"/>
    <property type="evidence" value="ECO:0007669"/>
    <property type="project" value="UniProtKB-UniPathway"/>
</dbReference>
<evidence type="ECO:0000256" key="5">
    <source>
        <dbReference type="ARBA" id="ARBA00023235"/>
    </source>
</evidence>
<evidence type="ECO:0000313" key="7">
    <source>
        <dbReference type="EMBL" id="EAR97538.1"/>
    </source>
</evidence>
<dbReference type="Gene3D" id="3.90.79.10">
    <property type="entry name" value="Nucleoside Triphosphate Pyrophosphohydrolase"/>
    <property type="match status" value="1"/>
</dbReference>
<dbReference type="InterPro" id="IPR000086">
    <property type="entry name" value="NUDIX_hydrolase_dom"/>
</dbReference>
<dbReference type="GO" id="GO:0009240">
    <property type="term" value="P:isopentenyl diphosphate biosynthetic process"/>
    <property type="evidence" value="ECO:0007669"/>
    <property type="project" value="TreeGrafter"/>
</dbReference>
<dbReference type="PROSITE" id="PS51462">
    <property type="entry name" value="NUDIX"/>
    <property type="match status" value="1"/>
</dbReference>
<organism evidence="7 8">
    <name type="scientific">Tetrahymena thermophila (strain SB210)</name>
    <dbReference type="NCBI Taxonomy" id="312017"/>
    <lineage>
        <taxon>Eukaryota</taxon>
        <taxon>Sar</taxon>
        <taxon>Alveolata</taxon>
        <taxon>Ciliophora</taxon>
        <taxon>Intramacronucleata</taxon>
        <taxon>Oligohymenophorea</taxon>
        <taxon>Hymenostomatida</taxon>
        <taxon>Tetrahymenina</taxon>
        <taxon>Tetrahymenidae</taxon>
        <taxon>Tetrahymena</taxon>
    </lineage>
</organism>
<dbReference type="EC" id="5.3.3.2" evidence="3"/>
<reference evidence="8" key="1">
    <citation type="journal article" date="2006" name="PLoS Biol.">
        <title>Macronuclear genome sequence of the ciliate Tetrahymena thermophila, a model eukaryote.</title>
        <authorList>
            <person name="Eisen J.A."/>
            <person name="Coyne R.S."/>
            <person name="Wu M."/>
            <person name="Wu D."/>
            <person name="Thiagarajan M."/>
            <person name="Wortman J.R."/>
            <person name="Badger J.H."/>
            <person name="Ren Q."/>
            <person name="Amedeo P."/>
            <person name="Jones K.M."/>
            <person name="Tallon L.J."/>
            <person name="Delcher A.L."/>
            <person name="Salzberg S.L."/>
            <person name="Silva J.C."/>
            <person name="Haas B.J."/>
            <person name="Majoros W.H."/>
            <person name="Farzad M."/>
            <person name="Carlton J.M."/>
            <person name="Smith R.K. Jr."/>
            <person name="Garg J."/>
            <person name="Pearlman R.E."/>
            <person name="Karrer K.M."/>
            <person name="Sun L."/>
            <person name="Manning G."/>
            <person name="Elde N.C."/>
            <person name="Turkewitz A.P."/>
            <person name="Asai D.J."/>
            <person name="Wilkes D.E."/>
            <person name="Wang Y."/>
            <person name="Cai H."/>
            <person name="Collins K."/>
            <person name="Stewart B.A."/>
            <person name="Lee S.R."/>
            <person name="Wilamowska K."/>
            <person name="Weinberg Z."/>
            <person name="Ruzzo W.L."/>
            <person name="Wloga D."/>
            <person name="Gaertig J."/>
            <person name="Frankel J."/>
            <person name="Tsao C.-C."/>
            <person name="Gorovsky M.A."/>
            <person name="Keeling P.J."/>
            <person name="Waller R.F."/>
            <person name="Patron N.J."/>
            <person name="Cherry J.M."/>
            <person name="Stover N.A."/>
            <person name="Krieger C.J."/>
            <person name="del Toro C."/>
            <person name="Ryder H.F."/>
            <person name="Williamson S.C."/>
            <person name="Barbeau R.A."/>
            <person name="Hamilton E.P."/>
            <person name="Orias E."/>
        </authorList>
    </citation>
    <scope>NUCLEOTIDE SEQUENCE [LARGE SCALE GENOMIC DNA]</scope>
    <source>
        <strain evidence="8">SB210</strain>
    </source>
</reference>
<dbReference type="PANTHER" id="PTHR10885:SF0">
    <property type="entry name" value="ISOPENTENYL-DIPHOSPHATE DELTA-ISOMERASE"/>
    <property type="match status" value="1"/>
</dbReference>
<dbReference type="Proteomes" id="UP000009168">
    <property type="component" value="Unassembled WGS sequence"/>
</dbReference>
<accession>I7M8B1</accession>
<dbReference type="NCBIfam" id="TIGR02150">
    <property type="entry name" value="IPP_isom_1"/>
    <property type="match status" value="1"/>
</dbReference>
<dbReference type="HOGENOM" id="CLU_060552_0_1_1"/>
<name>I7M8B1_TETTS</name>
<dbReference type="UniPathway" id="UPA00059">
    <property type="reaction ID" value="UER00104"/>
</dbReference>
<dbReference type="OMA" id="LRLCPWF"/>
<sequence length="249" mass="29798">MINSLIKRAQLKYMFSTTSKSASQAMHQSQEQTLSQKLILVNYQDDVVGQIDKKKAHLNEYIFSQEAKPHRAFSIFLFNDKSQLLLQKRSQIKITFPNHWTNTCCSHPLDQFDERDQHEGTKLAAQRRLDFEFNIKIDKLTDLTLVDKLLYKSASDKVWGEYELDYIFFMRKNLSEISPNPEEIEEYEWIDLKNLEEFLKHKESLGQKTTPWFRKIIDNRLSKWWKDYENGLIKDKRFTNEDNKQIPFF</sequence>
<evidence type="ECO:0000256" key="2">
    <source>
        <dbReference type="ARBA" id="ARBA00007579"/>
    </source>
</evidence>
<dbReference type="InterPro" id="IPR015797">
    <property type="entry name" value="NUDIX_hydrolase-like_dom_sf"/>
</dbReference>
<comment type="pathway">
    <text evidence="1">Isoprenoid biosynthesis; dimethylallyl diphosphate biosynthesis; dimethylallyl diphosphate from isopentenyl diphosphate: step 1/1.</text>
</comment>
<dbReference type="AlphaFoldDB" id="I7M8B1"/>
<keyword evidence="8" id="KW-1185">Reference proteome</keyword>
<dbReference type="eggNOG" id="KOG0142">
    <property type="taxonomic scope" value="Eukaryota"/>
</dbReference>
<feature type="domain" description="Nudix hydrolase" evidence="6">
    <location>
        <begin position="68"/>
        <end position="215"/>
    </location>
</feature>
<dbReference type="KEGG" id="tet:TTHERM_00438860"/>
<keyword evidence="5" id="KW-0413">Isomerase</keyword>
<dbReference type="InterPro" id="IPR011876">
    <property type="entry name" value="IsopentenylPP_isomerase_typ1"/>
</dbReference>
<protein>
    <recommendedName>
        <fullName evidence="3">isopentenyl-diphosphate Delta-isomerase</fullName>
        <ecNumber evidence="3">5.3.3.2</ecNumber>
    </recommendedName>
</protein>
<evidence type="ECO:0000256" key="1">
    <source>
        <dbReference type="ARBA" id="ARBA00004826"/>
    </source>
</evidence>
<evidence type="ECO:0000256" key="4">
    <source>
        <dbReference type="ARBA" id="ARBA00023229"/>
    </source>
</evidence>
<dbReference type="CDD" id="cd02885">
    <property type="entry name" value="NUDIX_IPP_Isomerase"/>
    <property type="match status" value="1"/>
</dbReference>
<dbReference type="OrthoDB" id="510307at2759"/>
<dbReference type="EMBL" id="GG662663">
    <property type="protein sequence ID" value="EAR97538.1"/>
    <property type="molecule type" value="Genomic_DNA"/>
</dbReference>
<proteinExistence type="inferred from homology"/>
<evidence type="ECO:0000259" key="6">
    <source>
        <dbReference type="PROSITE" id="PS51462"/>
    </source>
</evidence>
<evidence type="ECO:0000313" key="8">
    <source>
        <dbReference type="Proteomes" id="UP000009168"/>
    </source>
</evidence>
<keyword evidence="4" id="KW-0414">Isoprene biosynthesis</keyword>
<dbReference type="PANTHER" id="PTHR10885">
    <property type="entry name" value="ISOPENTENYL-DIPHOSPHATE DELTA-ISOMERASE"/>
    <property type="match status" value="1"/>
</dbReference>
<dbReference type="SUPFAM" id="SSF55811">
    <property type="entry name" value="Nudix"/>
    <property type="match status" value="1"/>
</dbReference>
<gene>
    <name evidence="7" type="ORF">TTHERM_00438860</name>
</gene>
<dbReference type="GeneID" id="7832482"/>
<comment type="similarity">
    <text evidence="2">Belongs to the IPP isomerase type 1 family.</text>
</comment>
<dbReference type="STRING" id="312017.I7M8B1"/>
<dbReference type="GO" id="GO:0004452">
    <property type="term" value="F:isopentenyl-diphosphate delta-isomerase activity"/>
    <property type="evidence" value="ECO:0007669"/>
    <property type="project" value="UniProtKB-EC"/>
</dbReference>